<protein>
    <submittedName>
        <fullName evidence="1">Uncharacterized protein</fullName>
    </submittedName>
</protein>
<dbReference type="EMBL" id="BAABAS010000015">
    <property type="protein sequence ID" value="GAA4236779.1"/>
    <property type="molecule type" value="Genomic_DNA"/>
</dbReference>
<evidence type="ECO:0000313" key="1">
    <source>
        <dbReference type="EMBL" id="GAA4236779.1"/>
    </source>
</evidence>
<gene>
    <name evidence="1" type="ORF">GCM10022254_47270</name>
</gene>
<name>A0ABP8CBD0_9ACTN</name>
<keyword evidence="2" id="KW-1185">Reference proteome</keyword>
<dbReference type="RefSeq" id="WP_344900146.1">
    <property type="nucleotide sequence ID" value="NZ_BAABAS010000015.1"/>
</dbReference>
<accession>A0ABP8CBD0</accession>
<proteinExistence type="predicted"/>
<dbReference type="Proteomes" id="UP001501710">
    <property type="component" value="Unassembled WGS sequence"/>
</dbReference>
<evidence type="ECO:0000313" key="2">
    <source>
        <dbReference type="Proteomes" id="UP001501710"/>
    </source>
</evidence>
<reference evidence="2" key="1">
    <citation type="journal article" date="2019" name="Int. J. Syst. Evol. Microbiol.">
        <title>The Global Catalogue of Microorganisms (GCM) 10K type strain sequencing project: providing services to taxonomists for standard genome sequencing and annotation.</title>
        <authorList>
            <consortium name="The Broad Institute Genomics Platform"/>
            <consortium name="The Broad Institute Genome Sequencing Center for Infectious Disease"/>
            <person name="Wu L."/>
            <person name="Ma J."/>
        </authorList>
    </citation>
    <scope>NUCLEOTIDE SEQUENCE [LARGE SCALE GENOMIC DNA]</scope>
    <source>
        <strain evidence="2">JCM 17440</strain>
    </source>
</reference>
<sequence>MSEPGTVTDEALRSEMRKLLRTGLPARAQQCGSSLLGLRGVRVRALDAEDRSSLAQALDGLLREELNRFGNGELAKPARLLFGMDDSTAGTTLTSRRQVAAAEAGYEVHHFRKRIEPKLLDLVIWQLRRDSEELTVQIAAPPRLRPAAGRPNLPADVFAWEAAEHQRALASLWGAVYLLRAELLGVAQLVSMDAVGSELADAADAALWRQVLVLHATRHYQSAYGSALLHAATVLGPGEIAASAGWTPPLSPAQELLLSGIADPVQGRADFTARLLATVEGADLAAAWRRSLTGRDGGLDKERGRTHES</sequence>
<organism evidence="1 2">
    <name type="scientific">Actinomadura meridiana</name>
    <dbReference type="NCBI Taxonomy" id="559626"/>
    <lineage>
        <taxon>Bacteria</taxon>
        <taxon>Bacillati</taxon>
        <taxon>Actinomycetota</taxon>
        <taxon>Actinomycetes</taxon>
        <taxon>Streptosporangiales</taxon>
        <taxon>Thermomonosporaceae</taxon>
        <taxon>Actinomadura</taxon>
    </lineage>
</organism>
<comment type="caution">
    <text evidence="1">The sequence shown here is derived from an EMBL/GenBank/DDBJ whole genome shotgun (WGS) entry which is preliminary data.</text>
</comment>